<gene>
    <name evidence="4" type="ORF">FCV91_21090</name>
</gene>
<dbReference type="GO" id="GO:0016491">
    <property type="term" value="F:oxidoreductase activity"/>
    <property type="evidence" value="ECO:0007669"/>
    <property type="project" value="UniProtKB-KW"/>
</dbReference>
<feature type="domain" description="Nitroreductase" evidence="3">
    <location>
        <begin position="173"/>
        <end position="226"/>
    </location>
</feature>
<comment type="caution">
    <text evidence="4">The sequence shown here is derived from an EMBL/GenBank/DDBJ whole genome shotgun (WGS) entry which is preliminary data.</text>
</comment>
<sequence>MKNIIKKVPGFYFINNIRKVLNNRYLLVSNYVYDYNKFSRFISLETSGYLDNKSIESWILQDKHRLEKGLSLPTPRPGFGELVVKRLSKNLKLQASIDNCSDVYFIGLGALRAYKEFHESNGLNLPDFFLVAIENFSEKDFFNPLCDKVGVSSHTENTSEDENIEFFKKFSSSRHSCRNFDKNRTIDKFKLNEIIKLAISAPSVCNRQHWKVHIFEGESKDKILKLQNGNTGFSDNIPYIAVVTSDIRSFYHPNERNQPFVDGGMFSMNFIYALHSYGISSCALNWCVSSQVDKTFHKYGYIKDNENIIMYIAFGYPELSGVYAKSPRLPVNYFIEKH</sequence>
<evidence type="ECO:0000256" key="2">
    <source>
        <dbReference type="ARBA" id="ARBA00023002"/>
    </source>
</evidence>
<dbReference type="InterPro" id="IPR000415">
    <property type="entry name" value="Nitroreductase-like"/>
</dbReference>
<dbReference type="SUPFAM" id="SSF55469">
    <property type="entry name" value="FMN-dependent nitroreductase-like"/>
    <property type="match status" value="1"/>
</dbReference>
<protein>
    <recommendedName>
        <fullName evidence="3">Nitroreductase domain-containing protein</fullName>
    </recommendedName>
</protein>
<dbReference type="PANTHER" id="PTHR43673">
    <property type="entry name" value="NAD(P)H NITROREDUCTASE YDGI-RELATED"/>
    <property type="match status" value="1"/>
</dbReference>
<dbReference type="EMBL" id="SYVO01000091">
    <property type="protein sequence ID" value="TKG03711.1"/>
    <property type="molecule type" value="Genomic_DNA"/>
</dbReference>
<dbReference type="InterPro" id="IPR029479">
    <property type="entry name" value="Nitroreductase"/>
</dbReference>
<dbReference type="AlphaFoldDB" id="A0A4U2BCT5"/>
<name>A0A4U2BCT5_9VIBR</name>
<reference evidence="4 5" key="1">
    <citation type="submission" date="2019-04" db="EMBL/GenBank/DDBJ databases">
        <title>A reverse ecology approach based on a biological definition of microbial populations.</title>
        <authorList>
            <person name="Arevalo P."/>
            <person name="Vaninsberghe D."/>
            <person name="Elsherbini J."/>
            <person name="Gore J."/>
            <person name="Polz M."/>
        </authorList>
    </citation>
    <scope>NUCLEOTIDE SEQUENCE [LARGE SCALE GENOMIC DNA]</scope>
    <source>
        <strain evidence="4 5">10N.222.48.A1</strain>
    </source>
</reference>
<dbReference type="Pfam" id="PF00881">
    <property type="entry name" value="Nitroreductase"/>
    <property type="match status" value="1"/>
</dbReference>
<dbReference type="PANTHER" id="PTHR43673:SF10">
    <property type="entry name" value="NADH DEHYDROGENASE_NAD(P)H NITROREDUCTASE XCC3605-RELATED"/>
    <property type="match status" value="1"/>
</dbReference>
<evidence type="ECO:0000313" key="5">
    <source>
        <dbReference type="Proteomes" id="UP000305840"/>
    </source>
</evidence>
<organism evidence="4 5">
    <name type="scientific">Vibrio lentus</name>
    <dbReference type="NCBI Taxonomy" id="136468"/>
    <lineage>
        <taxon>Bacteria</taxon>
        <taxon>Pseudomonadati</taxon>
        <taxon>Pseudomonadota</taxon>
        <taxon>Gammaproteobacteria</taxon>
        <taxon>Vibrionales</taxon>
        <taxon>Vibrionaceae</taxon>
        <taxon>Vibrio</taxon>
    </lineage>
</organism>
<dbReference type="RefSeq" id="WP_076667747.1">
    <property type="nucleotide sequence ID" value="NZ_JAJGZO010000025.1"/>
</dbReference>
<accession>A0A4U2BCT5</accession>
<proteinExistence type="inferred from homology"/>
<evidence type="ECO:0000256" key="1">
    <source>
        <dbReference type="ARBA" id="ARBA00007118"/>
    </source>
</evidence>
<evidence type="ECO:0000259" key="3">
    <source>
        <dbReference type="Pfam" id="PF00881"/>
    </source>
</evidence>
<dbReference type="Gene3D" id="3.40.109.10">
    <property type="entry name" value="NADH Oxidase"/>
    <property type="match status" value="2"/>
</dbReference>
<comment type="similarity">
    <text evidence="1">Belongs to the nitroreductase family.</text>
</comment>
<dbReference type="Proteomes" id="UP000305840">
    <property type="component" value="Unassembled WGS sequence"/>
</dbReference>
<keyword evidence="2" id="KW-0560">Oxidoreductase</keyword>
<evidence type="ECO:0000313" key="4">
    <source>
        <dbReference type="EMBL" id="TKG03711.1"/>
    </source>
</evidence>